<gene>
    <name evidence="1" type="ORF">CLV98_105231</name>
</gene>
<name>A0A316ALB3_9BACT</name>
<accession>A0A316ALB3</accession>
<evidence type="ECO:0000313" key="1">
    <source>
        <dbReference type="EMBL" id="PWJ58049.1"/>
    </source>
</evidence>
<reference evidence="1 2" key="1">
    <citation type="submission" date="2018-03" db="EMBL/GenBank/DDBJ databases">
        <title>Genomic Encyclopedia of Archaeal and Bacterial Type Strains, Phase II (KMG-II): from individual species to whole genera.</title>
        <authorList>
            <person name="Goeker M."/>
        </authorList>
    </citation>
    <scope>NUCLEOTIDE SEQUENCE [LARGE SCALE GENOMIC DNA]</scope>
    <source>
        <strain evidence="1 2">DSM 100346</strain>
    </source>
</reference>
<proteinExistence type="predicted"/>
<dbReference type="OrthoDB" id="9802640at2"/>
<dbReference type="EMBL" id="QGDT01000005">
    <property type="protein sequence ID" value="PWJ58049.1"/>
    <property type="molecule type" value="Genomic_DNA"/>
</dbReference>
<dbReference type="Proteomes" id="UP000245880">
    <property type="component" value="Unassembled WGS sequence"/>
</dbReference>
<keyword evidence="2" id="KW-1185">Reference proteome</keyword>
<sequence length="102" mass="11882">METTTIAQRLENEMYDQCEKIKELVIGYNPSYYKNMIRENGGLNAAFKLLTAEKLSEGFITLIERGHYQLTLEYLILTDNEFQTLFDGQILKNAERKLRGLI</sequence>
<dbReference type="RefSeq" id="WP_146202274.1">
    <property type="nucleotide sequence ID" value="NZ_QGDT01000005.1"/>
</dbReference>
<evidence type="ECO:0000313" key="2">
    <source>
        <dbReference type="Proteomes" id="UP000245880"/>
    </source>
</evidence>
<comment type="caution">
    <text evidence="1">The sequence shown here is derived from an EMBL/GenBank/DDBJ whole genome shotgun (WGS) entry which is preliminary data.</text>
</comment>
<protein>
    <submittedName>
        <fullName evidence="1">Uncharacterized protein</fullName>
    </submittedName>
</protein>
<organism evidence="1 2">
    <name type="scientific">Dyadobacter jejuensis</name>
    <dbReference type="NCBI Taxonomy" id="1082580"/>
    <lineage>
        <taxon>Bacteria</taxon>
        <taxon>Pseudomonadati</taxon>
        <taxon>Bacteroidota</taxon>
        <taxon>Cytophagia</taxon>
        <taxon>Cytophagales</taxon>
        <taxon>Spirosomataceae</taxon>
        <taxon>Dyadobacter</taxon>
    </lineage>
</organism>
<dbReference type="AlphaFoldDB" id="A0A316ALB3"/>